<dbReference type="InterPro" id="IPR026337">
    <property type="entry name" value="AKG_HExxH"/>
</dbReference>
<dbReference type="RefSeq" id="WP_184757998.1">
    <property type="nucleotide sequence ID" value="NZ_BAABEK010000156.1"/>
</dbReference>
<organism evidence="1 2">
    <name type="scientific">Streptosporangium album</name>
    <dbReference type="NCBI Taxonomy" id="47479"/>
    <lineage>
        <taxon>Bacteria</taxon>
        <taxon>Bacillati</taxon>
        <taxon>Actinomycetota</taxon>
        <taxon>Actinomycetes</taxon>
        <taxon>Streptosporangiales</taxon>
        <taxon>Streptosporangiaceae</taxon>
        <taxon>Streptosporangium</taxon>
    </lineage>
</organism>
<sequence>MSTALADPMTELGGMPFLDDSFAPGRLLALVLALRHHEAAQRGLSADSAAGPRAWLNPGRAILLNPDRPPVQETELTAAQQEDVVAVLDALPRAVPAWAPLLQLPVRYLLHPPTGAYSASIRAWPQHIFLAERAFTAPDQIRSQVLHEMCHQWMNLIQEAWPLQTREDRDLTMPSGTTGRSLAEVLGGVHVAMALIRLYRARGGERDRIEDLSRYRSGCLQIIEERSADLTDAGRSLAARLKEDA</sequence>
<evidence type="ECO:0000313" key="1">
    <source>
        <dbReference type="EMBL" id="MBB4941934.1"/>
    </source>
</evidence>
<name>A0A7W7S117_9ACTN</name>
<dbReference type="EMBL" id="JACHJU010000003">
    <property type="protein sequence ID" value="MBB4941934.1"/>
    <property type="molecule type" value="Genomic_DNA"/>
</dbReference>
<dbReference type="Proteomes" id="UP000534286">
    <property type="component" value="Unassembled WGS sequence"/>
</dbReference>
<evidence type="ECO:0000313" key="2">
    <source>
        <dbReference type="Proteomes" id="UP000534286"/>
    </source>
</evidence>
<protein>
    <recommendedName>
        <fullName evidence="3">HEXXH motif-containing protein</fullName>
    </recommendedName>
</protein>
<dbReference type="NCBIfam" id="TIGR04267">
    <property type="entry name" value="mod_HExxH"/>
    <property type="match status" value="1"/>
</dbReference>
<evidence type="ECO:0008006" key="3">
    <source>
        <dbReference type="Google" id="ProtNLM"/>
    </source>
</evidence>
<keyword evidence="2" id="KW-1185">Reference proteome</keyword>
<dbReference type="AlphaFoldDB" id="A0A7W7S117"/>
<gene>
    <name evidence="1" type="ORF">FHR32_006320</name>
</gene>
<accession>A0A7W7S117</accession>
<comment type="caution">
    <text evidence="1">The sequence shown here is derived from an EMBL/GenBank/DDBJ whole genome shotgun (WGS) entry which is preliminary data.</text>
</comment>
<reference evidence="1 2" key="1">
    <citation type="submission" date="2020-08" db="EMBL/GenBank/DDBJ databases">
        <title>Sequencing the genomes of 1000 actinobacteria strains.</title>
        <authorList>
            <person name="Klenk H.-P."/>
        </authorList>
    </citation>
    <scope>NUCLEOTIDE SEQUENCE [LARGE SCALE GENOMIC DNA]</scope>
    <source>
        <strain evidence="1 2">DSM 43023</strain>
    </source>
</reference>
<proteinExistence type="predicted"/>